<evidence type="ECO:0000313" key="7">
    <source>
        <dbReference type="EMBL" id="KAA2237885.1"/>
    </source>
</evidence>
<keyword evidence="1 5" id="KW-1277">Toxin-antitoxin system</keyword>
<dbReference type="EMBL" id="VUOA01000017">
    <property type="protein sequence ID" value="KAA2237885.1"/>
    <property type="molecule type" value="Genomic_DNA"/>
</dbReference>
<dbReference type="InterPro" id="IPR002716">
    <property type="entry name" value="PIN_dom"/>
</dbReference>
<dbReference type="InterPro" id="IPR029060">
    <property type="entry name" value="PIN-like_dom_sf"/>
</dbReference>
<evidence type="ECO:0000256" key="3">
    <source>
        <dbReference type="ARBA" id="ARBA00022723"/>
    </source>
</evidence>
<name>A0A5B2VG61_9HYPH</name>
<dbReference type="Proteomes" id="UP000323142">
    <property type="component" value="Unassembled WGS sequence"/>
</dbReference>
<comment type="caution">
    <text evidence="7">The sequence shown here is derived from an EMBL/GenBank/DDBJ whole genome shotgun (WGS) entry which is preliminary data.</text>
</comment>
<dbReference type="Gene3D" id="3.40.50.1010">
    <property type="entry name" value="5'-nuclease"/>
    <property type="match status" value="1"/>
</dbReference>
<dbReference type="CDD" id="cd09871">
    <property type="entry name" value="PIN_MtVapC28-VapC30-like"/>
    <property type="match status" value="1"/>
</dbReference>
<dbReference type="EC" id="3.1.-.-" evidence="5"/>
<evidence type="ECO:0000256" key="2">
    <source>
        <dbReference type="ARBA" id="ARBA00022722"/>
    </source>
</evidence>
<reference evidence="7 8" key="2">
    <citation type="submission" date="2019-09" db="EMBL/GenBank/DDBJ databases">
        <authorList>
            <person name="Jin C."/>
        </authorList>
    </citation>
    <scope>NUCLEOTIDE SEQUENCE [LARGE SCALE GENOMIC DNA]</scope>
    <source>
        <strain evidence="7 8">BN140002</strain>
    </source>
</reference>
<dbReference type="HAMAP" id="MF_00265">
    <property type="entry name" value="VapC_Nob1"/>
    <property type="match status" value="1"/>
</dbReference>
<dbReference type="InterPro" id="IPR022907">
    <property type="entry name" value="VapC_family"/>
</dbReference>
<keyword evidence="5" id="KW-0800">Toxin</keyword>
<sequence>MIVDSSAVCAILLQEPGSERIVEALVGSPVRRISSASGVDVAVVMMARSKRRSRAEVAADAHASIERLGIVVEPFDARSAALATALYARQGRGSGRTGLNLGDAFVAALAMEHDEPILAHGTDEFTRAGLAQVP</sequence>
<dbReference type="Pfam" id="PF01850">
    <property type="entry name" value="PIN"/>
    <property type="match status" value="1"/>
</dbReference>
<dbReference type="RefSeq" id="WP_149816496.1">
    <property type="nucleotide sequence ID" value="NZ_VUOA01000017.1"/>
</dbReference>
<dbReference type="GO" id="GO:0000287">
    <property type="term" value="F:magnesium ion binding"/>
    <property type="evidence" value="ECO:0007669"/>
    <property type="project" value="UniProtKB-UniRule"/>
</dbReference>
<keyword evidence="3 5" id="KW-0479">Metal-binding</keyword>
<keyword evidence="2 5" id="KW-0540">Nuclease</keyword>
<evidence type="ECO:0000313" key="8">
    <source>
        <dbReference type="Proteomes" id="UP000323142"/>
    </source>
</evidence>
<feature type="binding site" evidence="5">
    <location>
        <position position="4"/>
    </location>
    <ligand>
        <name>Mg(2+)</name>
        <dbReference type="ChEBI" id="CHEBI:18420"/>
    </ligand>
</feature>
<proteinExistence type="inferred from homology"/>
<comment type="function">
    <text evidence="5">Toxic component of a toxin-antitoxin (TA) system. An RNase.</text>
</comment>
<evidence type="ECO:0000256" key="4">
    <source>
        <dbReference type="ARBA" id="ARBA00022801"/>
    </source>
</evidence>
<keyword evidence="8" id="KW-1185">Reference proteome</keyword>
<evidence type="ECO:0000256" key="1">
    <source>
        <dbReference type="ARBA" id="ARBA00022649"/>
    </source>
</evidence>
<dbReference type="GO" id="GO:0004540">
    <property type="term" value="F:RNA nuclease activity"/>
    <property type="evidence" value="ECO:0007669"/>
    <property type="project" value="InterPro"/>
</dbReference>
<reference evidence="7 8" key="1">
    <citation type="submission" date="2019-09" db="EMBL/GenBank/DDBJ databases">
        <title>Salinarimonas rosea gen. nov., sp. nov., a new member of the a-2 subgroup of the Proteobacteria.</title>
        <authorList>
            <person name="Liu J."/>
        </authorList>
    </citation>
    <scope>NUCLEOTIDE SEQUENCE [LARGE SCALE GENOMIC DNA]</scope>
    <source>
        <strain evidence="7 8">BN140002</strain>
    </source>
</reference>
<protein>
    <recommendedName>
        <fullName evidence="5">Ribonuclease VapC</fullName>
        <shortName evidence="5">RNase VapC</shortName>
        <ecNumber evidence="5">3.1.-.-</ecNumber>
    </recommendedName>
    <alternativeName>
        <fullName evidence="5">Toxin VapC</fullName>
    </alternativeName>
</protein>
<dbReference type="GO" id="GO:0090729">
    <property type="term" value="F:toxin activity"/>
    <property type="evidence" value="ECO:0007669"/>
    <property type="project" value="UniProtKB-KW"/>
</dbReference>
<feature type="domain" description="PIN" evidence="6">
    <location>
        <begin position="1"/>
        <end position="128"/>
    </location>
</feature>
<comment type="cofactor">
    <cofactor evidence="5">
        <name>Mg(2+)</name>
        <dbReference type="ChEBI" id="CHEBI:18420"/>
    </cofactor>
</comment>
<dbReference type="SUPFAM" id="SSF88723">
    <property type="entry name" value="PIN domain-like"/>
    <property type="match status" value="1"/>
</dbReference>
<comment type="similarity">
    <text evidence="5">Belongs to the PINc/VapC protein family.</text>
</comment>
<dbReference type="GO" id="GO:0016787">
    <property type="term" value="F:hydrolase activity"/>
    <property type="evidence" value="ECO:0007669"/>
    <property type="project" value="UniProtKB-KW"/>
</dbReference>
<feature type="binding site" evidence="5">
    <location>
        <position position="103"/>
    </location>
    <ligand>
        <name>Mg(2+)</name>
        <dbReference type="ChEBI" id="CHEBI:18420"/>
    </ligand>
</feature>
<evidence type="ECO:0000259" key="6">
    <source>
        <dbReference type="Pfam" id="PF01850"/>
    </source>
</evidence>
<gene>
    <name evidence="5" type="primary">vapC</name>
    <name evidence="7" type="ORF">F0L46_07785</name>
</gene>
<organism evidence="7 8">
    <name type="scientific">Salinarimonas soli</name>
    <dbReference type="NCBI Taxonomy" id="1638099"/>
    <lineage>
        <taxon>Bacteria</taxon>
        <taxon>Pseudomonadati</taxon>
        <taxon>Pseudomonadota</taxon>
        <taxon>Alphaproteobacteria</taxon>
        <taxon>Hyphomicrobiales</taxon>
        <taxon>Salinarimonadaceae</taxon>
        <taxon>Salinarimonas</taxon>
    </lineage>
</organism>
<dbReference type="AlphaFoldDB" id="A0A5B2VG61"/>
<accession>A0A5B2VG61</accession>
<evidence type="ECO:0000256" key="5">
    <source>
        <dbReference type="HAMAP-Rule" id="MF_00265"/>
    </source>
</evidence>
<keyword evidence="4 5" id="KW-0378">Hydrolase</keyword>
<keyword evidence="5" id="KW-0460">Magnesium</keyword>
<dbReference type="OrthoDB" id="32625at2"/>